<evidence type="ECO:0000256" key="5">
    <source>
        <dbReference type="ARBA" id="ARBA00023136"/>
    </source>
</evidence>
<dbReference type="Proteomes" id="UP000188929">
    <property type="component" value="Unassembled WGS sequence"/>
</dbReference>
<organism evidence="8 9">
    <name type="scientific">Pseudofrankia asymbiotica</name>
    <dbReference type="NCBI Taxonomy" id="1834516"/>
    <lineage>
        <taxon>Bacteria</taxon>
        <taxon>Bacillati</taxon>
        <taxon>Actinomycetota</taxon>
        <taxon>Actinomycetes</taxon>
        <taxon>Frankiales</taxon>
        <taxon>Frankiaceae</taxon>
        <taxon>Pseudofrankia</taxon>
    </lineage>
</organism>
<dbReference type="GO" id="GO:0015658">
    <property type="term" value="F:branched-chain amino acid transmembrane transporter activity"/>
    <property type="evidence" value="ECO:0007669"/>
    <property type="project" value="InterPro"/>
</dbReference>
<evidence type="ECO:0000256" key="3">
    <source>
        <dbReference type="ARBA" id="ARBA00022692"/>
    </source>
</evidence>
<dbReference type="InterPro" id="IPR001851">
    <property type="entry name" value="ABC_transp_permease"/>
</dbReference>
<feature type="transmembrane region" description="Helical" evidence="7">
    <location>
        <begin position="281"/>
        <end position="310"/>
    </location>
</feature>
<accession>A0A1V2IDV6</accession>
<keyword evidence="2" id="KW-1003">Cell membrane</keyword>
<keyword evidence="9" id="KW-1185">Reference proteome</keyword>
<dbReference type="PANTHER" id="PTHR30482">
    <property type="entry name" value="HIGH-AFFINITY BRANCHED-CHAIN AMINO ACID TRANSPORT SYSTEM PERMEASE"/>
    <property type="match status" value="1"/>
</dbReference>
<dbReference type="OrthoDB" id="9814461at2"/>
<gene>
    <name evidence="8" type="ORF">BL253_11035</name>
</gene>
<dbReference type="CDD" id="cd06581">
    <property type="entry name" value="TM_PBP1_LivM_like"/>
    <property type="match status" value="1"/>
</dbReference>
<dbReference type="PANTHER" id="PTHR30482:SF5">
    <property type="entry name" value="ABC TRANSPORTER PERMEASE PROTEIN"/>
    <property type="match status" value="1"/>
</dbReference>
<feature type="transmembrane region" description="Helical" evidence="7">
    <location>
        <begin position="132"/>
        <end position="150"/>
    </location>
</feature>
<dbReference type="RefSeq" id="WP_076816137.1">
    <property type="nucleotide sequence ID" value="NZ_MOMC01000019.1"/>
</dbReference>
<evidence type="ECO:0000256" key="2">
    <source>
        <dbReference type="ARBA" id="ARBA00022475"/>
    </source>
</evidence>
<feature type="transmembrane region" description="Helical" evidence="7">
    <location>
        <begin position="12"/>
        <end position="34"/>
    </location>
</feature>
<feature type="region of interest" description="Disordered" evidence="6">
    <location>
        <begin position="372"/>
        <end position="396"/>
    </location>
</feature>
<name>A0A1V2IDV6_9ACTN</name>
<feature type="transmembrane region" description="Helical" evidence="7">
    <location>
        <begin position="195"/>
        <end position="214"/>
    </location>
</feature>
<evidence type="ECO:0000256" key="6">
    <source>
        <dbReference type="SAM" id="MobiDB-lite"/>
    </source>
</evidence>
<dbReference type="EMBL" id="MOMC01000019">
    <property type="protein sequence ID" value="ONH31059.1"/>
    <property type="molecule type" value="Genomic_DNA"/>
</dbReference>
<dbReference type="STRING" id="1834516.BL253_11035"/>
<keyword evidence="4 7" id="KW-1133">Transmembrane helix</keyword>
<comment type="subcellular location">
    <subcellularLocation>
        <location evidence="1">Cell membrane</location>
        <topology evidence="1">Multi-pass membrane protein</topology>
    </subcellularLocation>
</comment>
<evidence type="ECO:0000313" key="9">
    <source>
        <dbReference type="Proteomes" id="UP000188929"/>
    </source>
</evidence>
<dbReference type="AlphaFoldDB" id="A0A1V2IDV6"/>
<feature type="transmembrane region" description="Helical" evidence="7">
    <location>
        <begin position="336"/>
        <end position="361"/>
    </location>
</feature>
<evidence type="ECO:0000256" key="4">
    <source>
        <dbReference type="ARBA" id="ARBA00022989"/>
    </source>
</evidence>
<dbReference type="Pfam" id="PF02653">
    <property type="entry name" value="BPD_transp_2"/>
    <property type="match status" value="1"/>
</dbReference>
<keyword evidence="5 7" id="KW-0472">Membrane</keyword>
<evidence type="ECO:0000256" key="7">
    <source>
        <dbReference type="SAM" id="Phobius"/>
    </source>
</evidence>
<protein>
    <submittedName>
        <fullName evidence="8">Branched-chain amino acid ABC transporter permease</fullName>
    </submittedName>
</protein>
<keyword evidence="3 7" id="KW-0812">Transmembrane</keyword>
<feature type="transmembrane region" description="Helical" evidence="7">
    <location>
        <begin position="100"/>
        <end position="123"/>
    </location>
</feature>
<dbReference type="GO" id="GO:0005886">
    <property type="term" value="C:plasma membrane"/>
    <property type="evidence" value="ECO:0007669"/>
    <property type="project" value="UniProtKB-SubCell"/>
</dbReference>
<feature type="transmembrane region" description="Helical" evidence="7">
    <location>
        <begin position="70"/>
        <end position="88"/>
    </location>
</feature>
<evidence type="ECO:0000313" key="8">
    <source>
        <dbReference type="EMBL" id="ONH31059.1"/>
    </source>
</evidence>
<comment type="caution">
    <text evidence="8">The sequence shown here is derived from an EMBL/GenBank/DDBJ whole genome shotgun (WGS) entry which is preliminary data.</text>
</comment>
<dbReference type="InterPro" id="IPR043428">
    <property type="entry name" value="LivM-like"/>
</dbReference>
<reference evidence="9" key="1">
    <citation type="submission" date="2016-10" db="EMBL/GenBank/DDBJ databases">
        <title>Frankia sp. NRRL B-16386 Genome sequencing.</title>
        <authorList>
            <person name="Ghodhbane-Gtari F."/>
            <person name="Swanson E."/>
            <person name="Gueddou A."/>
            <person name="Hezbri K."/>
            <person name="Ktari K."/>
            <person name="Nouioui I."/>
            <person name="Morris K."/>
            <person name="Simpson S."/>
            <person name="Abebe-Akele F."/>
            <person name="Thomas K."/>
            <person name="Gtari M."/>
            <person name="Tisa L.S."/>
        </authorList>
    </citation>
    <scope>NUCLEOTIDE SEQUENCE [LARGE SCALE GENOMIC DNA]</scope>
    <source>
        <strain evidence="9">NRRL B-16386</strain>
    </source>
</reference>
<proteinExistence type="predicted"/>
<sequence>MSDVRVSSGPRAALATRLPLVSLLVALLILAALPLYLEEFWLRVGFSIFAAVIGAIGLTILVGTTGQLSLGHAFFLAVGAISYCWLASEPSTLGSRHLGGLGLSPLLAMVLAVLISGLAGLLFSPVAARLRGIYLGIASLGLVFVGQHVLNSASTVTGGYNGRRTPDFSLFGFVFDDDDSGLEVLGVPFGRSERLWYLGLVLVVLAAWFAYGLLRSRPGRALRAVRDGEIAAAVTGIDVTGYRARAFLVSSMYAGLAGVLYALSIGSVAPESFTVEVSIQYLAIILLGGLGSVGGAMAGAVFVIGLPLLLEQYSENLPFLAEPGSGGVTSAEAAKYAYGIAVILFVLFQPRGLAGIAYSLVRRRRAAALRRADGGLPPDGGGTAPPGGERASAGGIADADATGEVASVPAGAPANANSGG</sequence>
<feature type="transmembrane region" description="Helical" evidence="7">
    <location>
        <begin position="40"/>
        <end position="63"/>
    </location>
</feature>
<evidence type="ECO:0000256" key="1">
    <source>
        <dbReference type="ARBA" id="ARBA00004651"/>
    </source>
</evidence>